<feature type="transmembrane region" description="Helical" evidence="6">
    <location>
        <begin position="32"/>
        <end position="52"/>
    </location>
</feature>
<dbReference type="HOGENOM" id="CLU_070574_0_0_11"/>
<feature type="region of interest" description="Disordered" evidence="7">
    <location>
        <begin position="1"/>
        <end position="23"/>
    </location>
</feature>
<keyword evidence="4 6" id="KW-1133">Transmembrane helix</keyword>
<dbReference type="EMBL" id="CAIZ01000124">
    <property type="protein sequence ID" value="CCH70263.1"/>
    <property type="molecule type" value="Genomic_DNA"/>
</dbReference>
<comment type="subcellular location">
    <subcellularLocation>
        <location evidence="6">Cell membrane</location>
        <topology evidence="6">Multi-pass membrane protein</topology>
    </subcellularLocation>
    <subcellularLocation>
        <location evidence="1">Membrane</location>
        <topology evidence="1">Multi-pass membrane protein</topology>
    </subcellularLocation>
</comment>
<feature type="transmembrane region" description="Helical" evidence="6">
    <location>
        <begin position="135"/>
        <end position="153"/>
    </location>
</feature>
<feature type="transmembrane region" description="Helical" evidence="6">
    <location>
        <begin position="239"/>
        <end position="259"/>
    </location>
</feature>
<evidence type="ECO:0000313" key="8">
    <source>
        <dbReference type="EMBL" id="CCH70263.1"/>
    </source>
</evidence>
<dbReference type="AlphaFoldDB" id="N0E025"/>
<feature type="transmembrane region" description="Helical" evidence="6">
    <location>
        <begin position="173"/>
        <end position="199"/>
    </location>
</feature>
<dbReference type="InterPro" id="IPR002781">
    <property type="entry name" value="TM_pro_TauE-like"/>
</dbReference>
<name>N0E025_9MICO</name>
<gene>
    <name evidence="8" type="ORF">BN10_540042</name>
</gene>
<dbReference type="Pfam" id="PF01925">
    <property type="entry name" value="TauE"/>
    <property type="match status" value="1"/>
</dbReference>
<comment type="similarity">
    <text evidence="2 6">Belongs to the 4-toluene sulfonate uptake permease (TSUP) (TC 2.A.102) family.</text>
</comment>
<evidence type="ECO:0000256" key="2">
    <source>
        <dbReference type="ARBA" id="ARBA00009142"/>
    </source>
</evidence>
<evidence type="ECO:0000256" key="1">
    <source>
        <dbReference type="ARBA" id="ARBA00004141"/>
    </source>
</evidence>
<proteinExistence type="inferred from homology"/>
<reference evidence="8 9" key="1">
    <citation type="journal article" date="2013" name="ISME J.">
        <title>A metabolic model for members of the genus Tetrasphaera involved in enhanced biological phosphorus removal.</title>
        <authorList>
            <person name="Kristiansen R."/>
            <person name="Nguyen H.T.T."/>
            <person name="Saunders A.M."/>
            <person name="Nielsen J.L."/>
            <person name="Wimmer R."/>
            <person name="Le V.Q."/>
            <person name="McIlroy S.J."/>
            <person name="Petrovski S."/>
            <person name="Seviour R.J."/>
            <person name="Calteau A."/>
            <person name="Nielsen K.L."/>
            <person name="Nielsen P.H."/>
        </authorList>
    </citation>
    <scope>NUCLEOTIDE SEQUENCE [LARGE SCALE GENOMIC DNA]</scope>
    <source>
        <strain evidence="8 9">Lp2</strain>
    </source>
</reference>
<accession>N0E025</accession>
<evidence type="ECO:0000256" key="3">
    <source>
        <dbReference type="ARBA" id="ARBA00022692"/>
    </source>
</evidence>
<sequence>MCVDLPPWSSAMSIEHPTHSTRTSLPERRNKWAAAGAGAAVGLLGGMIGLGGAEFRLPLLIGLFGFLALEAVILNKAMSLLVVATALPARLVAVPLEQLTPHWPIIVNLLTGSLLGAYLGATWATRMRNRTLHRVLAILLILIAAALLVTHLGRVQPAELQGPLQTITGVAAGAGIGVVAALMGVAGGELLIPTIVLLYGADIKIAGSLSLAVSLPTMLVAFARYSQDKSFAVLRHNRAFLLAMAIGSVAGTAAGGALLDVVPTEVLVPLLAVLLVISARKVWQHG</sequence>
<dbReference type="GO" id="GO:0005886">
    <property type="term" value="C:plasma membrane"/>
    <property type="evidence" value="ECO:0007669"/>
    <property type="project" value="UniProtKB-SubCell"/>
</dbReference>
<dbReference type="InterPro" id="IPR051598">
    <property type="entry name" value="TSUP/Inactive_protease-like"/>
</dbReference>
<dbReference type="PANTHER" id="PTHR43701">
    <property type="entry name" value="MEMBRANE TRANSPORTER PROTEIN MJ0441-RELATED"/>
    <property type="match status" value="1"/>
</dbReference>
<evidence type="ECO:0000256" key="5">
    <source>
        <dbReference type="ARBA" id="ARBA00023136"/>
    </source>
</evidence>
<feature type="transmembrane region" description="Helical" evidence="6">
    <location>
        <begin position="266"/>
        <end position="283"/>
    </location>
</feature>
<evidence type="ECO:0000256" key="4">
    <source>
        <dbReference type="ARBA" id="ARBA00022989"/>
    </source>
</evidence>
<evidence type="ECO:0000256" key="6">
    <source>
        <dbReference type="RuleBase" id="RU363041"/>
    </source>
</evidence>
<keyword evidence="9" id="KW-1185">Reference proteome</keyword>
<feature type="transmembrane region" description="Helical" evidence="6">
    <location>
        <begin position="103"/>
        <end position="123"/>
    </location>
</feature>
<dbReference type="PANTHER" id="PTHR43701:SF5">
    <property type="entry name" value="MEMBRANE TRANSPORTER PROTEIN-RELATED"/>
    <property type="match status" value="1"/>
</dbReference>
<keyword evidence="5 6" id="KW-0472">Membrane</keyword>
<organism evidence="8 9">
    <name type="scientific">Phycicoccus elongatus Lp2</name>
    <dbReference type="NCBI Taxonomy" id="1193181"/>
    <lineage>
        <taxon>Bacteria</taxon>
        <taxon>Bacillati</taxon>
        <taxon>Actinomycetota</taxon>
        <taxon>Actinomycetes</taxon>
        <taxon>Micrococcales</taxon>
        <taxon>Intrasporangiaceae</taxon>
        <taxon>Phycicoccus</taxon>
    </lineage>
</organism>
<protein>
    <recommendedName>
        <fullName evidence="6">Probable membrane transporter protein</fullName>
    </recommendedName>
</protein>
<keyword evidence="3 6" id="KW-0812">Transmembrane</keyword>
<dbReference type="eggNOG" id="COG0730">
    <property type="taxonomic scope" value="Bacteria"/>
</dbReference>
<feature type="transmembrane region" description="Helical" evidence="6">
    <location>
        <begin position="206"/>
        <end position="227"/>
    </location>
</feature>
<evidence type="ECO:0000256" key="7">
    <source>
        <dbReference type="SAM" id="MobiDB-lite"/>
    </source>
</evidence>
<comment type="caution">
    <text evidence="8">The sequence shown here is derived from an EMBL/GenBank/DDBJ whole genome shotgun (WGS) entry which is preliminary data.</text>
</comment>
<feature type="transmembrane region" description="Helical" evidence="6">
    <location>
        <begin position="59"/>
        <end position="83"/>
    </location>
</feature>
<dbReference type="Proteomes" id="UP000013167">
    <property type="component" value="Unassembled WGS sequence"/>
</dbReference>
<dbReference type="STRING" id="1193181.BN10_540042"/>
<evidence type="ECO:0000313" key="9">
    <source>
        <dbReference type="Proteomes" id="UP000013167"/>
    </source>
</evidence>
<keyword evidence="6" id="KW-1003">Cell membrane</keyword>